<dbReference type="EMBL" id="PVXP01000074">
    <property type="protein sequence ID" value="PRR81217.1"/>
    <property type="molecule type" value="Genomic_DNA"/>
</dbReference>
<evidence type="ECO:0000313" key="2">
    <source>
        <dbReference type="EMBL" id="PRR81217.1"/>
    </source>
</evidence>
<dbReference type="OrthoDB" id="9767044at2"/>
<dbReference type="GO" id="GO:0016163">
    <property type="term" value="F:nitrogenase activity"/>
    <property type="evidence" value="ECO:0007669"/>
    <property type="project" value="UniProtKB-EC"/>
</dbReference>
<protein>
    <submittedName>
        <fullName evidence="2">Nitrogenase molybdenum-iron protein alpha chain</fullName>
        <ecNumber evidence="2">1.18.6.1</ecNumber>
    </submittedName>
</protein>
<gene>
    <name evidence="2" type="primary">nifD_6</name>
    <name evidence="2" type="ORF">CLLU_31920</name>
</gene>
<sequence length="493" mass="54746">MSINIKSPEVETRESRLGSITGFGGTAGQLCSSSRNGKLCDKRRSFSQCLGCSSGNALCQLVMIQDAVVVNHAPIGCSADFQDYNFTNRVGQRKRDLPLRNVRLLNTNLEEKDMIYGGIFKLEKTVEEAYRRFNPKAIFVTTSCASGIIGDDVEGATDKLQEKLGIPVIYISCEGFRSRIWTTGFDAAYHGILRKIVKPPVEKRKDVINVINFWGSDIFTDLFGRIGLKPNYIVPFSTVGQLEKISEAAATVQICPTLGTYLAAGLEQEYGVTEIKSPPPYGIQGTDIWFTELGKATGKELEVERLIKAEKNKIADPLEKLRRKLEGKRVYVTAGAAHGHSLIALLKDLHMDVVGAAIFHHDPCYDNRDPRSDSLGHVVKSYGDIKNFDICNKQPFELVNILNKLKPDLLVARHGGMSSWGPKLGIPTFLMGDEQFGLGYEGLINYGNKIVDVLATREFVKNIASHCELPYTDWWLKQDPYSFLGGEHNDQDS</sequence>
<dbReference type="RefSeq" id="WP_106010745.1">
    <property type="nucleotide sequence ID" value="NZ_JALCPJ010000011.1"/>
</dbReference>
<dbReference type="Gene3D" id="3.40.50.1980">
    <property type="entry name" value="Nitrogenase molybdenum iron protein domain"/>
    <property type="match status" value="1"/>
</dbReference>
<organism evidence="2 3">
    <name type="scientific">Clostridium luticellarii</name>
    <dbReference type="NCBI Taxonomy" id="1691940"/>
    <lineage>
        <taxon>Bacteria</taxon>
        <taxon>Bacillati</taxon>
        <taxon>Bacillota</taxon>
        <taxon>Clostridia</taxon>
        <taxon>Eubacteriales</taxon>
        <taxon>Clostridiaceae</taxon>
        <taxon>Clostridium</taxon>
    </lineage>
</organism>
<dbReference type="Pfam" id="PF00148">
    <property type="entry name" value="Oxidored_nitro"/>
    <property type="match status" value="1"/>
</dbReference>
<evidence type="ECO:0000313" key="3">
    <source>
        <dbReference type="Proteomes" id="UP000237798"/>
    </source>
</evidence>
<dbReference type="EC" id="1.18.6.1" evidence="2"/>
<proteinExistence type="predicted"/>
<comment type="caution">
    <text evidence="2">The sequence shown here is derived from an EMBL/GenBank/DDBJ whole genome shotgun (WGS) entry which is preliminary data.</text>
</comment>
<accession>A0A2T0BBN2</accession>
<dbReference type="PANTHER" id="PTHR42956:SF1">
    <property type="entry name" value="NITROGENASE IRON-MOLYBDENUM COFACTOR BIOSYNTHESIS PROTEIN NIFE"/>
    <property type="match status" value="1"/>
</dbReference>
<keyword evidence="2" id="KW-0560">Oxidoreductase</keyword>
<reference evidence="2 3" key="1">
    <citation type="submission" date="2018-03" db="EMBL/GenBank/DDBJ databases">
        <title>Genome sequence of Clostridium luticellarii DSM 29923.</title>
        <authorList>
            <person name="Poehlein A."/>
            <person name="Daniel R."/>
        </authorList>
    </citation>
    <scope>NUCLEOTIDE SEQUENCE [LARGE SCALE GENOMIC DNA]</scope>
    <source>
        <strain evidence="2 3">DSM 29923</strain>
    </source>
</reference>
<dbReference type="InterPro" id="IPR049939">
    <property type="entry name" value="NifE-like"/>
</dbReference>
<dbReference type="PANTHER" id="PTHR42956">
    <property type="entry name" value="NITROGENASE IRON-MOLYBDENUM COFACTOR BIOSYNTHESIS PROTEIN NIFE"/>
    <property type="match status" value="1"/>
</dbReference>
<dbReference type="AlphaFoldDB" id="A0A2T0BBN2"/>
<name>A0A2T0BBN2_9CLOT</name>
<keyword evidence="3" id="KW-1185">Reference proteome</keyword>
<feature type="domain" description="Nitrogenase/oxidoreductase component 1" evidence="1">
    <location>
        <begin position="57"/>
        <end position="454"/>
    </location>
</feature>
<evidence type="ECO:0000259" key="1">
    <source>
        <dbReference type="Pfam" id="PF00148"/>
    </source>
</evidence>
<dbReference type="InterPro" id="IPR000510">
    <property type="entry name" value="Nase/OxRdtase_comp1"/>
</dbReference>
<dbReference type="SUPFAM" id="SSF53807">
    <property type="entry name" value="Helical backbone' metal receptor"/>
    <property type="match status" value="1"/>
</dbReference>
<dbReference type="Gene3D" id="3.40.50.12380">
    <property type="entry name" value="Nitrogenase MoFe cofactor biosynthesis protein NifE, C-terminal"/>
    <property type="match status" value="1"/>
</dbReference>
<dbReference type="Proteomes" id="UP000237798">
    <property type="component" value="Unassembled WGS sequence"/>
</dbReference>